<evidence type="ECO:0000313" key="2">
    <source>
        <dbReference type="EMBL" id="AMM34773.1"/>
    </source>
</evidence>
<dbReference type="GO" id="GO:0050135">
    <property type="term" value="F:NADP+ nucleosidase activity"/>
    <property type="evidence" value="ECO:0007669"/>
    <property type="project" value="InterPro"/>
</dbReference>
<evidence type="ECO:0000259" key="1">
    <source>
        <dbReference type="Pfam" id="PF10137"/>
    </source>
</evidence>
<name>A0A127A631_9MICC</name>
<dbReference type="InterPro" id="IPR019302">
    <property type="entry name" value="CAP12/PCTIR_TIR_dom"/>
</dbReference>
<dbReference type="Pfam" id="PF10137">
    <property type="entry name" value="CAP12-PCTIR_TIR"/>
    <property type="match status" value="1"/>
</dbReference>
<dbReference type="EMBL" id="CP014519">
    <property type="protein sequence ID" value="AMM34773.1"/>
    <property type="molecule type" value="Genomic_DNA"/>
</dbReference>
<feature type="domain" description="CD-NTase-associated protein 12/Pycsar effector protein TIR" evidence="1">
    <location>
        <begin position="2"/>
        <end position="117"/>
    </location>
</feature>
<organism evidence="2 3">
    <name type="scientific">Sinomonas atrocyanea</name>
    <dbReference type="NCBI Taxonomy" id="37927"/>
    <lineage>
        <taxon>Bacteria</taxon>
        <taxon>Bacillati</taxon>
        <taxon>Actinomycetota</taxon>
        <taxon>Actinomycetes</taxon>
        <taxon>Micrococcales</taxon>
        <taxon>Micrococcaceae</taxon>
        <taxon>Sinomonas</taxon>
    </lineage>
</organism>
<dbReference type="Proteomes" id="UP000070134">
    <property type="component" value="Plasmid pSA01"/>
</dbReference>
<keyword evidence="3" id="KW-1185">Reference proteome</keyword>
<gene>
    <name evidence="2" type="ORF">SA2016_4121</name>
</gene>
<keyword evidence="2" id="KW-0614">Plasmid</keyword>
<reference evidence="2 3" key="1">
    <citation type="submission" date="2016-02" db="EMBL/GenBank/DDBJ databases">
        <title>Complete genome of Sinomonas atrocyanea KCTC 3377.</title>
        <authorList>
            <person name="Kim K.M."/>
        </authorList>
    </citation>
    <scope>NUCLEOTIDE SEQUENCE [LARGE SCALE GENOMIC DNA]</scope>
    <source>
        <strain evidence="2 3">KCTC 3377</strain>
        <plasmid evidence="2 3">pSA01</plasmid>
    </source>
</reference>
<protein>
    <submittedName>
        <fullName evidence="2">Nucleotide-binding protein containing TIR-like protein domain-like protein</fullName>
    </submittedName>
</protein>
<proteinExistence type="predicted"/>
<evidence type="ECO:0000313" key="3">
    <source>
        <dbReference type="Proteomes" id="UP000070134"/>
    </source>
</evidence>
<dbReference type="KEGG" id="satk:SA2016_4121"/>
<dbReference type="AlphaFoldDB" id="A0A127A631"/>
<accession>A0A127A631</accession>
<sequence>MHGHDEMAVLSVSDWVHELTGVKPIILMKQLNKGHTLIEKFESYSKDAACAIVLMTPDDEARAKRTPTSDLAERARQNVVFELGYFYGKLKRENVIVLNFGVELPGDINGLVYIDKDNWKIDLGRELAGLGYRAHL</sequence>
<geneLocation type="plasmid" evidence="2 3">
    <name>pSA01</name>
</geneLocation>